<evidence type="ECO:0000256" key="1">
    <source>
        <dbReference type="ARBA" id="ARBA00023015"/>
    </source>
</evidence>
<accession>A0A517Y293</accession>
<dbReference type="SUPFAM" id="SSF46689">
    <property type="entry name" value="Homeodomain-like"/>
    <property type="match status" value="1"/>
</dbReference>
<protein>
    <submittedName>
        <fullName evidence="5">Transcriptional regulator EutR</fullName>
    </submittedName>
</protein>
<dbReference type="Pfam" id="PF12833">
    <property type="entry name" value="HTH_18"/>
    <property type="match status" value="1"/>
</dbReference>
<dbReference type="Gene3D" id="1.10.10.60">
    <property type="entry name" value="Homeodomain-like"/>
    <property type="match status" value="1"/>
</dbReference>
<keyword evidence="6" id="KW-1185">Reference proteome</keyword>
<proteinExistence type="predicted"/>
<dbReference type="OrthoDB" id="6003540at2"/>
<dbReference type="SMART" id="SM00342">
    <property type="entry name" value="HTH_ARAC"/>
    <property type="match status" value="1"/>
</dbReference>
<evidence type="ECO:0000313" key="5">
    <source>
        <dbReference type="EMBL" id="QDU23906.1"/>
    </source>
</evidence>
<reference evidence="5 6" key="1">
    <citation type="submission" date="2019-02" db="EMBL/GenBank/DDBJ databases">
        <title>Deep-cultivation of Planctomycetes and their phenomic and genomic characterization uncovers novel biology.</title>
        <authorList>
            <person name="Wiegand S."/>
            <person name="Jogler M."/>
            <person name="Boedeker C."/>
            <person name="Pinto D."/>
            <person name="Vollmers J."/>
            <person name="Rivas-Marin E."/>
            <person name="Kohn T."/>
            <person name="Peeters S.H."/>
            <person name="Heuer A."/>
            <person name="Rast P."/>
            <person name="Oberbeckmann S."/>
            <person name="Bunk B."/>
            <person name="Jeske O."/>
            <person name="Meyerdierks A."/>
            <person name="Storesund J.E."/>
            <person name="Kallscheuer N."/>
            <person name="Luecker S."/>
            <person name="Lage O.M."/>
            <person name="Pohl T."/>
            <person name="Merkel B.J."/>
            <person name="Hornburger P."/>
            <person name="Mueller R.-W."/>
            <person name="Bruemmer F."/>
            <person name="Labrenz M."/>
            <person name="Spormann A.M."/>
            <person name="Op den Camp H."/>
            <person name="Overmann J."/>
            <person name="Amann R."/>
            <person name="Jetten M.S.M."/>
            <person name="Mascher T."/>
            <person name="Medema M.H."/>
            <person name="Devos D.P."/>
            <person name="Kaster A.-K."/>
            <person name="Ovreas L."/>
            <person name="Rohde M."/>
            <person name="Galperin M.Y."/>
            <person name="Jogler C."/>
        </authorList>
    </citation>
    <scope>NUCLEOTIDE SEQUENCE [LARGE SCALE GENOMIC DNA]</scope>
    <source>
        <strain evidence="5 6">ETA_A1</strain>
    </source>
</reference>
<evidence type="ECO:0000313" key="6">
    <source>
        <dbReference type="Proteomes" id="UP000319576"/>
    </source>
</evidence>
<evidence type="ECO:0000256" key="2">
    <source>
        <dbReference type="ARBA" id="ARBA00023125"/>
    </source>
</evidence>
<dbReference type="KEGG" id="uli:ETAA1_59160"/>
<dbReference type="EMBL" id="CP036273">
    <property type="protein sequence ID" value="QDU23906.1"/>
    <property type="molecule type" value="Genomic_DNA"/>
</dbReference>
<name>A0A517Y293_9BACT</name>
<dbReference type="InterPro" id="IPR050204">
    <property type="entry name" value="AraC_XylS_family_regulators"/>
</dbReference>
<dbReference type="PANTHER" id="PTHR46796:SF12">
    <property type="entry name" value="HTH-TYPE DNA-BINDING TRANSCRIPTIONAL ACTIVATOR EUTR"/>
    <property type="match status" value="1"/>
</dbReference>
<keyword evidence="1" id="KW-0805">Transcription regulation</keyword>
<dbReference type="Proteomes" id="UP000319576">
    <property type="component" value="Chromosome"/>
</dbReference>
<evidence type="ECO:0000259" key="4">
    <source>
        <dbReference type="PROSITE" id="PS01124"/>
    </source>
</evidence>
<sequence length="307" mass="33172">MAVRSRLTSFEQVPMCFAGWDGTIEQVTCGRFEGSLQVVRSRAVRVIRITGTQSLRLRGQENGTIVSLTPVLPGNAAGVWHGQRLDPGQVVVRGPDAGIDHRSARTSEYLNVSVPVAALEAATRAIGGPDPLPALRAWAVLTPRPDDYRALGLATDRLLGATGDWPVLSDPEAGQFEQEYLRLVARALGTGEEAGRSPTLPARLSLLSRAEELMRGSLRSPLGVLDLCAALGASDRTLRLVFKEQYGCGPMTFYRRLRLNAVRTRLAADAGVPVAAAAREYGFTHLGNFAADYRRHFGERPSETGRG</sequence>
<gene>
    <name evidence="5" type="ORF">ETAA1_59160</name>
</gene>
<feature type="domain" description="HTH araC/xylS-type" evidence="4">
    <location>
        <begin position="208"/>
        <end position="307"/>
    </location>
</feature>
<dbReference type="InterPro" id="IPR009057">
    <property type="entry name" value="Homeodomain-like_sf"/>
</dbReference>
<dbReference type="InterPro" id="IPR018060">
    <property type="entry name" value="HTH_AraC"/>
</dbReference>
<dbReference type="GO" id="GO:0043565">
    <property type="term" value="F:sequence-specific DNA binding"/>
    <property type="evidence" value="ECO:0007669"/>
    <property type="project" value="InterPro"/>
</dbReference>
<dbReference type="PANTHER" id="PTHR46796">
    <property type="entry name" value="HTH-TYPE TRANSCRIPTIONAL ACTIVATOR RHAS-RELATED"/>
    <property type="match status" value="1"/>
</dbReference>
<evidence type="ECO:0000256" key="3">
    <source>
        <dbReference type="ARBA" id="ARBA00023163"/>
    </source>
</evidence>
<dbReference type="GO" id="GO:0003700">
    <property type="term" value="F:DNA-binding transcription factor activity"/>
    <property type="evidence" value="ECO:0007669"/>
    <property type="project" value="InterPro"/>
</dbReference>
<organism evidence="5 6">
    <name type="scientific">Urbifossiella limnaea</name>
    <dbReference type="NCBI Taxonomy" id="2528023"/>
    <lineage>
        <taxon>Bacteria</taxon>
        <taxon>Pseudomonadati</taxon>
        <taxon>Planctomycetota</taxon>
        <taxon>Planctomycetia</taxon>
        <taxon>Gemmatales</taxon>
        <taxon>Gemmataceae</taxon>
        <taxon>Urbifossiella</taxon>
    </lineage>
</organism>
<keyword evidence="3" id="KW-0804">Transcription</keyword>
<dbReference type="AlphaFoldDB" id="A0A517Y293"/>
<dbReference type="PROSITE" id="PS01124">
    <property type="entry name" value="HTH_ARAC_FAMILY_2"/>
    <property type="match status" value="1"/>
</dbReference>
<dbReference type="RefSeq" id="WP_145244117.1">
    <property type="nucleotide sequence ID" value="NZ_CP036273.1"/>
</dbReference>
<keyword evidence="2" id="KW-0238">DNA-binding</keyword>